<organism evidence="2 3">
    <name type="scientific">Grifola frondosa</name>
    <name type="common">Maitake</name>
    <name type="synonym">Polyporus frondosus</name>
    <dbReference type="NCBI Taxonomy" id="5627"/>
    <lineage>
        <taxon>Eukaryota</taxon>
        <taxon>Fungi</taxon>
        <taxon>Dikarya</taxon>
        <taxon>Basidiomycota</taxon>
        <taxon>Agaricomycotina</taxon>
        <taxon>Agaricomycetes</taxon>
        <taxon>Polyporales</taxon>
        <taxon>Grifolaceae</taxon>
        <taxon>Grifola</taxon>
    </lineage>
</organism>
<evidence type="ECO:0000256" key="1">
    <source>
        <dbReference type="SAM" id="MobiDB-lite"/>
    </source>
</evidence>
<feature type="region of interest" description="Disordered" evidence="1">
    <location>
        <begin position="243"/>
        <end position="295"/>
    </location>
</feature>
<feature type="region of interest" description="Disordered" evidence="1">
    <location>
        <begin position="50"/>
        <end position="156"/>
    </location>
</feature>
<feature type="compositionally biased region" description="Basic and acidic residues" evidence="1">
    <location>
        <begin position="276"/>
        <end position="295"/>
    </location>
</feature>
<name>A0A1C7LJZ2_GRIFR</name>
<accession>A0A1C7LJZ2</accession>
<protein>
    <submittedName>
        <fullName evidence="2">Uncharacterized protein</fullName>
    </submittedName>
</protein>
<feature type="compositionally biased region" description="Basic residues" evidence="1">
    <location>
        <begin position="191"/>
        <end position="201"/>
    </location>
</feature>
<feature type="compositionally biased region" description="Basic and acidic residues" evidence="1">
    <location>
        <begin position="211"/>
        <end position="220"/>
    </location>
</feature>
<dbReference type="Proteomes" id="UP000092993">
    <property type="component" value="Unassembled WGS sequence"/>
</dbReference>
<feature type="compositionally biased region" description="Basic and acidic residues" evidence="1">
    <location>
        <begin position="107"/>
        <end position="120"/>
    </location>
</feature>
<proteinExistence type="predicted"/>
<feature type="region of interest" description="Disordered" evidence="1">
    <location>
        <begin position="168"/>
        <end position="220"/>
    </location>
</feature>
<reference evidence="2 3" key="1">
    <citation type="submission" date="2016-03" db="EMBL/GenBank/DDBJ databases">
        <title>Whole genome sequencing of Grifola frondosa 9006-11.</title>
        <authorList>
            <person name="Min B."/>
            <person name="Park H."/>
            <person name="Kim J.-G."/>
            <person name="Cho H."/>
            <person name="Oh Y.-L."/>
            <person name="Kong W.-S."/>
            <person name="Choi I.-G."/>
        </authorList>
    </citation>
    <scope>NUCLEOTIDE SEQUENCE [LARGE SCALE GENOMIC DNA]</scope>
    <source>
        <strain evidence="2 3">9006-11</strain>
    </source>
</reference>
<keyword evidence="3" id="KW-1185">Reference proteome</keyword>
<evidence type="ECO:0000313" key="2">
    <source>
        <dbReference type="EMBL" id="OBZ65122.1"/>
    </source>
</evidence>
<feature type="compositionally biased region" description="Basic residues" evidence="1">
    <location>
        <begin position="126"/>
        <end position="135"/>
    </location>
</feature>
<dbReference type="AlphaFoldDB" id="A0A1C7LJZ2"/>
<feature type="region of interest" description="Disordered" evidence="1">
    <location>
        <begin position="307"/>
        <end position="381"/>
    </location>
</feature>
<feature type="region of interest" description="Disordered" evidence="1">
    <location>
        <begin position="1"/>
        <end position="28"/>
    </location>
</feature>
<gene>
    <name evidence="2" type="ORF">A0H81_14890</name>
</gene>
<comment type="caution">
    <text evidence="2">The sequence shown here is derived from an EMBL/GenBank/DDBJ whole genome shotgun (WGS) entry which is preliminary data.</text>
</comment>
<feature type="compositionally biased region" description="Polar residues" evidence="1">
    <location>
        <begin position="8"/>
        <end position="17"/>
    </location>
</feature>
<feature type="compositionally biased region" description="Polar residues" evidence="1">
    <location>
        <begin position="261"/>
        <end position="272"/>
    </location>
</feature>
<sequence length="381" mass="40890">MDVPTKEVTVTASSTTPGKVPPVSSPLETVPSVVDSADIVMADPPVKASPVDMAVKRTPNTSRPANPQILHPVQADAGMDEDARVPITDTAALPISPLVASDEPIGADDKSGSKRARDESTPPPSKSKKARKNRKKMPDSDIEIVEAPSGKGKERAIDVDVEAIIVDADLGRSSSEPEMVEDVIEEVQKQEKRKGKKKKTPKSPEVVISSGDEKEDKKADAIVYPPDKELRVSFRRSACRKLPAISARTPRGLTPKGFRGSQAQGLQHQAQMEAQAARESKGQKLPHPDPNSEARLRRGLYTLWMKTDISKGQRSGEPGQASSVRAESMGATAGRESREPSVAAEVQMPSPILHVKTPPGVGEMTTNNPRPKPRKVPPPGE</sequence>
<evidence type="ECO:0000313" key="3">
    <source>
        <dbReference type="Proteomes" id="UP000092993"/>
    </source>
</evidence>
<dbReference type="EMBL" id="LUGG01000054">
    <property type="protein sequence ID" value="OBZ65122.1"/>
    <property type="molecule type" value="Genomic_DNA"/>
</dbReference>